<dbReference type="InterPro" id="IPR036412">
    <property type="entry name" value="HAD-like_sf"/>
</dbReference>
<comment type="similarity">
    <text evidence="3">Belongs to the HAD-like hydrolase superfamily. SerB family.</text>
</comment>
<dbReference type="GO" id="GO:0005737">
    <property type="term" value="C:cytoplasm"/>
    <property type="evidence" value="ECO:0007669"/>
    <property type="project" value="TreeGrafter"/>
</dbReference>
<comment type="cofactor">
    <cofactor evidence="1">
        <name>Mg(2+)</name>
        <dbReference type="ChEBI" id="CHEBI:18420"/>
    </cofactor>
</comment>
<keyword evidence="5" id="KW-0028">Amino-acid biosynthesis</keyword>
<evidence type="ECO:0000256" key="1">
    <source>
        <dbReference type="ARBA" id="ARBA00001946"/>
    </source>
</evidence>
<dbReference type="GO" id="GO:0036424">
    <property type="term" value="F:L-phosphoserine phosphatase activity"/>
    <property type="evidence" value="ECO:0007669"/>
    <property type="project" value="InterPro"/>
</dbReference>
<keyword evidence="6" id="KW-0479">Metal-binding</keyword>
<keyword evidence="9" id="KW-0718">Serine biosynthesis</keyword>
<dbReference type="CDD" id="cd07500">
    <property type="entry name" value="HAD_PSP"/>
    <property type="match status" value="1"/>
</dbReference>
<organism evidence="14 15">
    <name type="scientific">Actinomyces howellii</name>
    <dbReference type="NCBI Taxonomy" id="52771"/>
    <lineage>
        <taxon>Bacteria</taxon>
        <taxon>Bacillati</taxon>
        <taxon>Actinomycetota</taxon>
        <taxon>Actinomycetes</taxon>
        <taxon>Actinomycetales</taxon>
        <taxon>Actinomycetaceae</taxon>
        <taxon>Actinomyces</taxon>
    </lineage>
</organism>
<evidence type="ECO:0000256" key="9">
    <source>
        <dbReference type="ARBA" id="ARBA00023299"/>
    </source>
</evidence>
<dbReference type="SFLD" id="SFLDS00003">
    <property type="entry name" value="Haloacid_Dehalogenase"/>
    <property type="match status" value="1"/>
</dbReference>
<dbReference type="GO" id="GO:0000287">
    <property type="term" value="F:magnesium ion binding"/>
    <property type="evidence" value="ECO:0007669"/>
    <property type="project" value="TreeGrafter"/>
</dbReference>
<dbReference type="SFLD" id="SFLDG01137">
    <property type="entry name" value="C1.6.1:_Phosphoserine_Phosphat"/>
    <property type="match status" value="1"/>
</dbReference>
<dbReference type="EC" id="3.1.3.3" evidence="4"/>
<comment type="catalytic activity">
    <reaction evidence="11">
        <text>O-phospho-L-serine + H2O = L-serine + phosphate</text>
        <dbReference type="Rhea" id="RHEA:21208"/>
        <dbReference type="ChEBI" id="CHEBI:15377"/>
        <dbReference type="ChEBI" id="CHEBI:33384"/>
        <dbReference type="ChEBI" id="CHEBI:43474"/>
        <dbReference type="ChEBI" id="CHEBI:57524"/>
        <dbReference type="EC" id="3.1.3.3"/>
    </reaction>
</comment>
<protein>
    <recommendedName>
        <fullName evidence="4">phosphoserine phosphatase</fullName>
        <ecNumber evidence="4">3.1.3.3</ecNumber>
    </recommendedName>
    <alternativeName>
        <fullName evidence="10">O-phosphoserine phosphohydrolase</fullName>
    </alternativeName>
</protein>
<feature type="active site" description="Proton donor" evidence="13">
    <location>
        <position position="27"/>
    </location>
</feature>
<evidence type="ECO:0000256" key="2">
    <source>
        <dbReference type="ARBA" id="ARBA00005135"/>
    </source>
</evidence>
<dbReference type="OrthoDB" id="9792539at2"/>
<dbReference type="PANTHER" id="PTHR43344:SF2">
    <property type="entry name" value="PHOSPHOSERINE PHOSPHATASE"/>
    <property type="match status" value="1"/>
</dbReference>
<dbReference type="Proteomes" id="UP000266895">
    <property type="component" value="Chromosome"/>
</dbReference>
<dbReference type="InterPro" id="IPR050582">
    <property type="entry name" value="HAD-like_SerB"/>
</dbReference>
<evidence type="ECO:0000256" key="11">
    <source>
        <dbReference type="ARBA" id="ARBA00048138"/>
    </source>
</evidence>
<evidence type="ECO:0000256" key="3">
    <source>
        <dbReference type="ARBA" id="ARBA00009184"/>
    </source>
</evidence>
<evidence type="ECO:0000256" key="5">
    <source>
        <dbReference type="ARBA" id="ARBA00022605"/>
    </source>
</evidence>
<dbReference type="PANTHER" id="PTHR43344">
    <property type="entry name" value="PHOSPHOSERINE PHOSPHATASE"/>
    <property type="match status" value="1"/>
</dbReference>
<dbReference type="InterPro" id="IPR023214">
    <property type="entry name" value="HAD_sf"/>
</dbReference>
<evidence type="ECO:0000256" key="6">
    <source>
        <dbReference type="ARBA" id="ARBA00022723"/>
    </source>
</evidence>
<dbReference type="NCBIfam" id="TIGR01488">
    <property type="entry name" value="HAD-SF-IB"/>
    <property type="match status" value="1"/>
</dbReference>
<evidence type="ECO:0000313" key="14">
    <source>
        <dbReference type="EMBL" id="VEG26519.1"/>
    </source>
</evidence>
<evidence type="ECO:0000256" key="4">
    <source>
        <dbReference type="ARBA" id="ARBA00012640"/>
    </source>
</evidence>
<proteinExistence type="inferred from homology"/>
<dbReference type="InterPro" id="IPR004469">
    <property type="entry name" value="PSP"/>
</dbReference>
<gene>
    <name evidence="14" type="primary">serB</name>
    <name evidence="14" type="ORF">NCTC11636_00565</name>
</gene>
<dbReference type="KEGG" id="ahw:NCTC11636_00565"/>
<dbReference type="SFLD" id="SFLDF00029">
    <property type="entry name" value="phosphoserine_phosphatase"/>
    <property type="match status" value="1"/>
</dbReference>
<evidence type="ECO:0000256" key="12">
    <source>
        <dbReference type="ARBA" id="ARBA00048523"/>
    </source>
</evidence>
<dbReference type="NCBIfam" id="TIGR00338">
    <property type="entry name" value="serB"/>
    <property type="match status" value="1"/>
</dbReference>
<name>A0A448HEQ9_9ACTO</name>
<evidence type="ECO:0000313" key="15">
    <source>
        <dbReference type="Proteomes" id="UP000266895"/>
    </source>
</evidence>
<keyword evidence="15" id="KW-1185">Reference proteome</keyword>
<evidence type="ECO:0000256" key="8">
    <source>
        <dbReference type="ARBA" id="ARBA00022842"/>
    </source>
</evidence>
<dbReference type="Gene3D" id="3.40.50.1000">
    <property type="entry name" value="HAD superfamily/HAD-like"/>
    <property type="match status" value="1"/>
</dbReference>
<dbReference type="Pfam" id="PF12710">
    <property type="entry name" value="HAD"/>
    <property type="match status" value="1"/>
</dbReference>
<dbReference type="UniPathway" id="UPA00135">
    <property type="reaction ID" value="UER00198"/>
</dbReference>
<keyword evidence="8" id="KW-0460">Magnesium</keyword>
<evidence type="ECO:0000256" key="7">
    <source>
        <dbReference type="ARBA" id="ARBA00022801"/>
    </source>
</evidence>
<feature type="active site" description="Nucleophile" evidence="13">
    <location>
        <position position="25"/>
    </location>
</feature>
<accession>A0A448HEQ9</accession>
<keyword evidence="7 14" id="KW-0378">Hydrolase</keyword>
<dbReference type="SFLD" id="SFLDG01136">
    <property type="entry name" value="C1.6:_Phosphoserine_Phosphatas"/>
    <property type="match status" value="1"/>
</dbReference>
<evidence type="ECO:0000256" key="13">
    <source>
        <dbReference type="PIRSR" id="PIRSR604469-1"/>
    </source>
</evidence>
<dbReference type="AlphaFoldDB" id="A0A448HEQ9"/>
<dbReference type="RefSeq" id="WP_126381771.1">
    <property type="nucleotide sequence ID" value="NZ_LR134350.1"/>
</dbReference>
<dbReference type="SUPFAM" id="SSF56784">
    <property type="entry name" value="HAD-like"/>
    <property type="match status" value="1"/>
</dbReference>
<evidence type="ECO:0000256" key="10">
    <source>
        <dbReference type="ARBA" id="ARBA00031693"/>
    </source>
</evidence>
<dbReference type="GO" id="GO:0006564">
    <property type="term" value="P:L-serine biosynthetic process"/>
    <property type="evidence" value="ECO:0007669"/>
    <property type="project" value="UniProtKB-KW"/>
</dbReference>
<comment type="pathway">
    <text evidence="2">Amino-acid biosynthesis; L-serine biosynthesis; L-serine from 3-phospho-D-glycerate: step 3/3.</text>
</comment>
<dbReference type="EMBL" id="LR134350">
    <property type="protein sequence ID" value="VEG26519.1"/>
    <property type="molecule type" value="Genomic_DNA"/>
</dbReference>
<sequence>MSERVSGARASGLLAAKGPGLLVMDVDSTLIEQEVIELIAEHAGSRAQVAEITGRAMRGELDFEASLRERVATLAGLPVEVLDEVVAQTRLTRGAVELIEELHASGCRVGIVSGGFEEVAAPLAARLGIDHVAANRLEVADGRLTGRVEGRVVDREVKTRLLRQWARADGVEMERTVAVGDGANDLGMIAAAGLGIAFDAKPVVVRQAPAAVHVRDLRAVLELL</sequence>
<reference evidence="14 15" key="1">
    <citation type="submission" date="2018-12" db="EMBL/GenBank/DDBJ databases">
        <authorList>
            <consortium name="Pathogen Informatics"/>
        </authorList>
    </citation>
    <scope>NUCLEOTIDE SEQUENCE [LARGE SCALE GENOMIC DNA]</scope>
    <source>
        <strain evidence="14 15">NCTC11636</strain>
    </source>
</reference>
<comment type="catalytic activity">
    <reaction evidence="12">
        <text>O-phospho-D-serine + H2O = D-serine + phosphate</text>
        <dbReference type="Rhea" id="RHEA:24873"/>
        <dbReference type="ChEBI" id="CHEBI:15377"/>
        <dbReference type="ChEBI" id="CHEBI:35247"/>
        <dbReference type="ChEBI" id="CHEBI:43474"/>
        <dbReference type="ChEBI" id="CHEBI:58680"/>
        <dbReference type="EC" id="3.1.3.3"/>
    </reaction>
</comment>